<dbReference type="Pfam" id="PF15610">
    <property type="entry name" value="PRTase_3"/>
    <property type="match status" value="1"/>
</dbReference>
<sequence length="284" mass="29831">MTVAAIGTVQRIAAYRLAGDVHDIRDQHGRVFDLATYSKMKHGDLKALAAMAKELAHALADEAPFLVTSDRQILLPVAYMAVVPACWHLAQGVCAVLNAERVPAGLPAARIIRIAKDSVTATDYAASDASEREAEMARIKFTLDEPITGAHVILVDDVRVTGLAEKTAVTAISHDAPASLTLGYVAVIDPPLSASPHVEAVMNQATVRSIADMAPSVQTGEFALTIRFLKRVLSAPHEDRAAFLATCPAGLLREMADGADATGEAFVAAYAAGVADLTAEVAAL</sequence>
<accession>A0AAU7JXH5</accession>
<evidence type="ECO:0000313" key="1">
    <source>
        <dbReference type="EMBL" id="XBO44982.1"/>
    </source>
</evidence>
<dbReference type="RefSeq" id="WP_406832468.1">
    <property type="nucleotide sequence ID" value="NZ_CP157483.1"/>
</dbReference>
<dbReference type="AlphaFoldDB" id="A0AAU7JXH5"/>
<dbReference type="Gene3D" id="3.40.50.2020">
    <property type="match status" value="1"/>
</dbReference>
<gene>
    <name evidence="1" type="ORF">ABEG17_06490</name>
</gene>
<dbReference type="EMBL" id="CP157483">
    <property type="protein sequence ID" value="XBO44982.1"/>
    <property type="molecule type" value="Genomic_DNA"/>
</dbReference>
<keyword evidence="1" id="KW-0328">Glycosyltransferase</keyword>
<dbReference type="InterPro" id="IPR029057">
    <property type="entry name" value="PRTase-like"/>
</dbReference>
<name>A0AAU7JXH5_9MICO</name>
<keyword evidence="1" id="KW-0808">Transferase</keyword>
<dbReference type="InterPro" id="IPR028944">
    <property type="entry name" value="PRTase_ComF-like"/>
</dbReference>
<reference evidence="1" key="1">
    <citation type="submission" date="2024-05" db="EMBL/GenBank/DDBJ databases">
        <authorList>
            <person name="Kim S."/>
            <person name="Heo J."/>
            <person name="Choi H."/>
            <person name="Choi Y."/>
            <person name="Kwon S.-W."/>
            <person name="Kim Y."/>
        </authorList>
    </citation>
    <scope>NUCLEOTIDE SEQUENCE</scope>
    <source>
        <strain evidence="1">KACC 23699</strain>
    </source>
</reference>
<proteinExistence type="predicted"/>
<dbReference type="SUPFAM" id="SSF53271">
    <property type="entry name" value="PRTase-like"/>
    <property type="match status" value="1"/>
</dbReference>
<dbReference type="GO" id="GO:0016757">
    <property type="term" value="F:glycosyltransferase activity"/>
    <property type="evidence" value="ECO:0007669"/>
    <property type="project" value="UniProtKB-KW"/>
</dbReference>
<protein>
    <submittedName>
        <fullName evidence="1">Phosphoribosyltransferase family protein</fullName>
    </submittedName>
</protein>
<organism evidence="1">
    <name type="scientific">Pedococcus sp. KACC 23699</name>
    <dbReference type="NCBI Taxonomy" id="3149228"/>
    <lineage>
        <taxon>Bacteria</taxon>
        <taxon>Bacillati</taxon>
        <taxon>Actinomycetota</taxon>
        <taxon>Actinomycetes</taxon>
        <taxon>Micrococcales</taxon>
        <taxon>Intrasporangiaceae</taxon>
        <taxon>Pedococcus</taxon>
    </lineage>
</organism>